<protein>
    <submittedName>
        <fullName evidence="2">Ribokinase-like protein</fullName>
    </submittedName>
</protein>
<reference evidence="2 3" key="1">
    <citation type="journal article" date="2019" name="New Phytol.">
        <title>Comparative genomics reveals unique wood-decay strategies and fruiting body development in the Schizophyllaceae.</title>
        <authorList>
            <person name="Almasi E."/>
            <person name="Sahu N."/>
            <person name="Krizsan K."/>
            <person name="Balint B."/>
            <person name="Kovacs G.M."/>
            <person name="Kiss B."/>
            <person name="Cseklye J."/>
            <person name="Drula E."/>
            <person name="Henrissat B."/>
            <person name="Nagy I."/>
            <person name="Chovatia M."/>
            <person name="Adam C."/>
            <person name="LaButti K."/>
            <person name="Lipzen A."/>
            <person name="Riley R."/>
            <person name="Grigoriev I.V."/>
            <person name="Nagy L.G."/>
        </authorList>
    </citation>
    <scope>NUCLEOTIDE SEQUENCE [LARGE SCALE GENOMIC DNA]</scope>
    <source>
        <strain evidence="2 3">NL-1724</strain>
    </source>
</reference>
<dbReference type="Gene3D" id="3.40.1190.20">
    <property type="match status" value="1"/>
</dbReference>
<keyword evidence="2" id="KW-0418">Kinase</keyword>
<dbReference type="EMBL" id="VDMD01000002">
    <property type="protein sequence ID" value="TRM68351.1"/>
    <property type="molecule type" value="Genomic_DNA"/>
</dbReference>
<dbReference type="Pfam" id="PF00294">
    <property type="entry name" value="PfkB"/>
    <property type="match status" value="1"/>
</dbReference>
<evidence type="ECO:0000313" key="3">
    <source>
        <dbReference type="Proteomes" id="UP000320762"/>
    </source>
</evidence>
<dbReference type="GO" id="GO:0016301">
    <property type="term" value="F:kinase activity"/>
    <property type="evidence" value="ECO:0007669"/>
    <property type="project" value="UniProtKB-KW"/>
</dbReference>
<dbReference type="InterPro" id="IPR011611">
    <property type="entry name" value="PfkB_dom"/>
</dbReference>
<comment type="caution">
    <text evidence="2">The sequence shown here is derived from an EMBL/GenBank/DDBJ whole genome shotgun (WGS) entry which is preliminary data.</text>
</comment>
<dbReference type="PANTHER" id="PTHR47098:SF2">
    <property type="entry name" value="PROTEIN MAK32"/>
    <property type="match status" value="1"/>
</dbReference>
<dbReference type="AlphaFoldDB" id="A0A550CU89"/>
<dbReference type="OrthoDB" id="497927at2759"/>
<dbReference type="SUPFAM" id="SSF53613">
    <property type="entry name" value="Ribokinase-like"/>
    <property type="match status" value="1"/>
</dbReference>
<gene>
    <name evidence="2" type="ORF">BD626DRAFT_545470</name>
</gene>
<dbReference type="STRING" id="97359.A0A550CU89"/>
<organism evidence="2 3">
    <name type="scientific">Schizophyllum amplum</name>
    <dbReference type="NCBI Taxonomy" id="97359"/>
    <lineage>
        <taxon>Eukaryota</taxon>
        <taxon>Fungi</taxon>
        <taxon>Dikarya</taxon>
        <taxon>Basidiomycota</taxon>
        <taxon>Agaricomycotina</taxon>
        <taxon>Agaricomycetes</taxon>
        <taxon>Agaricomycetidae</taxon>
        <taxon>Agaricales</taxon>
        <taxon>Schizophyllaceae</taxon>
        <taxon>Schizophyllum</taxon>
    </lineage>
</organism>
<name>A0A550CU89_9AGAR</name>
<keyword evidence="2" id="KW-0808">Transferase</keyword>
<dbReference type="InterPro" id="IPR029056">
    <property type="entry name" value="Ribokinase-like"/>
</dbReference>
<feature type="domain" description="Carbohydrate kinase PfkB" evidence="1">
    <location>
        <begin position="172"/>
        <end position="305"/>
    </location>
</feature>
<evidence type="ECO:0000313" key="2">
    <source>
        <dbReference type="EMBL" id="TRM68351.1"/>
    </source>
</evidence>
<evidence type="ECO:0000259" key="1">
    <source>
        <dbReference type="Pfam" id="PF00294"/>
    </source>
</evidence>
<keyword evidence="3" id="KW-1185">Reference proteome</keyword>
<sequence length="336" mass="37000">MSYYSSARFVTLGMFIIDEFSYQDDEGKPIVDRKEESQIGGGGTYASIGARIWLPPTQLCMVVDRGSDWPVPIQEKLDAFGPEMWLYRDQPDCLTTRAVNIYRGDYRGFEYLTPRIRITPRDLTGTRIERPEILHFICSPERAAVIMSEVREVPGWHPTTVYEPIPDRCVPEQLSALIKVLPSISILSPNAEESLSLLSMPSPPTKENIEEAAAKFLDLGIGEAGKGAVIIRSGALGAYVATREKGGKWVQAYWQDQAQVPDVTGGGNSFLGGLAAGLIKCGGDVYAATCYASVSASFIIQQFGLPQMEVTKDGGTLWNGESPEHRLAELHRRHQS</sequence>
<dbReference type="PANTHER" id="PTHR47098">
    <property type="entry name" value="PROTEIN MAK32"/>
    <property type="match status" value="1"/>
</dbReference>
<dbReference type="Proteomes" id="UP000320762">
    <property type="component" value="Unassembled WGS sequence"/>
</dbReference>
<proteinExistence type="predicted"/>
<accession>A0A550CU89</accession>